<reference evidence="1" key="1">
    <citation type="journal article" date="2019" name="PLoS Negl. Trop. Dis.">
        <title>Revisiting the worldwide diversity of Leptospira species in the environment.</title>
        <authorList>
            <person name="Vincent A.T."/>
            <person name="Schiettekatte O."/>
            <person name="Bourhy P."/>
            <person name="Veyrier F.J."/>
            <person name="Picardeau M."/>
        </authorList>
    </citation>
    <scope>NUCLEOTIDE SEQUENCE [LARGE SCALE GENOMIC DNA]</scope>
    <source>
        <strain evidence="1">201702476</strain>
    </source>
</reference>
<evidence type="ECO:0000313" key="2">
    <source>
        <dbReference type="Proteomes" id="UP000297693"/>
    </source>
</evidence>
<dbReference type="Proteomes" id="UP000297693">
    <property type="component" value="Unassembled WGS sequence"/>
</dbReference>
<keyword evidence="2" id="KW-1185">Reference proteome</keyword>
<accession>A0A4R9K259</accession>
<dbReference type="AlphaFoldDB" id="A0A4R9K259"/>
<name>A0A4R9K259_9LEPT</name>
<organism evidence="1 2">
    <name type="scientific">Leptospira ognonensis</name>
    <dbReference type="NCBI Taxonomy" id="2484945"/>
    <lineage>
        <taxon>Bacteria</taxon>
        <taxon>Pseudomonadati</taxon>
        <taxon>Spirochaetota</taxon>
        <taxon>Spirochaetia</taxon>
        <taxon>Leptospirales</taxon>
        <taxon>Leptospiraceae</taxon>
        <taxon>Leptospira</taxon>
    </lineage>
</organism>
<comment type="caution">
    <text evidence="1">The sequence shown here is derived from an EMBL/GenBank/DDBJ whole genome shotgun (WGS) entry which is preliminary data.</text>
</comment>
<protein>
    <submittedName>
        <fullName evidence="1">Uncharacterized protein</fullName>
    </submittedName>
</protein>
<dbReference type="OrthoDB" id="344824at2"/>
<evidence type="ECO:0000313" key="1">
    <source>
        <dbReference type="EMBL" id="TGL58276.1"/>
    </source>
</evidence>
<gene>
    <name evidence="1" type="ORF">EHQ58_11605</name>
</gene>
<dbReference type="EMBL" id="RQGD01000034">
    <property type="protein sequence ID" value="TGL58276.1"/>
    <property type="molecule type" value="Genomic_DNA"/>
</dbReference>
<proteinExistence type="predicted"/>
<sequence>MIAIISMVATPTLFAEDCLLCGSGSKNGCQQCRGDRKSCEAKGCKISGTASCSTAANVKICQLDKPPIDLTFYSPKTSSETLILR</sequence>